<dbReference type="Proteomes" id="UP001345219">
    <property type="component" value="Chromosome 23"/>
</dbReference>
<dbReference type="AlphaFoldDB" id="A0AAN7QA14"/>
<evidence type="ECO:0000256" key="1">
    <source>
        <dbReference type="ARBA" id="ARBA00004123"/>
    </source>
</evidence>
<name>A0AAN7QA14_9MYRT</name>
<dbReference type="InterPro" id="IPR050560">
    <property type="entry name" value="MYB_TF"/>
</dbReference>
<reference evidence="7 8" key="1">
    <citation type="journal article" date="2023" name="Hortic Res">
        <title>Pangenome of water caltrop reveals structural variations and asymmetric subgenome divergence after allopolyploidization.</title>
        <authorList>
            <person name="Zhang X."/>
            <person name="Chen Y."/>
            <person name="Wang L."/>
            <person name="Yuan Y."/>
            <person name="Fang M."/>
            <person name="Shi L."/>
            <person name="Lu R."/>
            <person name="Comes H.P."/>
            <person name="Ma Y."/>
            <person name="Chen Y."/>
            <person name="Huang G."/>
            <person name="Zhou Y."/>
            <person name="Zheng Z."/>
            <person name="Qiu Y."/>
        </authorList>
    </citation>
    <scope>NUCLEOTIDE SEQUENCE [LARGE SCALE GENOMIC DNA]</scope>
    <source>
        <tissue evidence="7">Roots</tissue>
    </source>
</reference>
<sequence length="247" mass="28057">MEDLVTRHKTDQRLYLFVCSISVTCGLWKLSEVCSAFGFPFSFGEGKSCRLRWFNQLDPRINKKAFTDEEEEKLLTAHRLYGSKWAMIARLFPGRTDNAVKNHWHVIMARKEREQQHQHSIVNCRRRWSRPSEVAVDLEPGQDPDRTCSDSTITNNAEERSGLSLTISSSKAPFLTQSPLICSPESNWMVKEAVENVNSDKYSAWPAAAAMEPYLGSSDSHGSYRKKMRVEVSSSTFIDFLGVGHSS</sequence>
<feature type="domain" description="HTH myb-type" evidence="6">
    <location>
        <begin position="58"/>
        <end position="112"/>
    </location>
</feature>
<gene>
    <name evidence="7" type="ORF">SAY87_030081</name>
</gene>
<dbReference type="SMART" id="SM00717">
    <property type="entry name" value="SANT"/>
    <property type="match status" value="1"/>
</dbReference>
<dbReference type="PROSITE" id="PS50090">
    <property type="entry name" value="MYB_LIKE"/>
    <property type="match status" value="1"/>
</dbReference>
<evidence type="ECO:0000256" key="4">
    <source>
        <dbReference type="ARBA" id="ARBA00023242"/>
    </source>
</evidence>
<dbReference type="InterPro" id="IPR001005">
    <property type="entry name" value="SANT/Myb"/>
</dbReference>
<protein>
    <submittedName>
        <fullName evidence="7">Uncharacterized protein</fullName>
    </submittedName>
</protein>
<keyword evidence="3" id="KW-0804">Transcription</keyword>
<evidence type="ECO:0000313" key="7">
    <source>
        <dbReference type="EMBL" id="KAK4762197.1"/>
    </source>
</evidence>
<evidence type="ECO:0000256" key="3">
    <source>
        <dbReference type="ARBA" id="ARBA00023163"/>
    </source>
</evidence>
<dbReference type="GO" id="GO:0000981">
    <property type="term" value="F:DNA-binding transcription factor activity, RNA polymerase II-specific"/>
    <property type="evidence" value="ECO:0007669"/>
    <property type="project" value="TreeGrafter"/>
</dbReference>
<evidence type="ECO:0000256" key="2">
    <source>
        <dbReference type="ARBA" id="ARBA00023015"/>
    </source>
</evidence>
<dbReference type="Pfam" id="PF00249">
    <property type="entry name" value="Myb_DNA-binding"/>
    <property type="match status" value="1"/>
</dbReference>
<dbReference type="InterPro" id="IPR017930">
    <property type="entry name" value="Myb_dom"/>
</dbReference>
<dbReference type="Gene3D" id="1.10.10.60">
    <property type="entry name" value="Homeodomain-like"/>
    <property type="match status" value="1"/>
</dbReference>
<dbReference type="PANTHER" id="PTHR45614:SF259">
    <property type="entry name" value="MYB DOMAIN PROTEIN 89-RELATED"/>
    <property type="match status" value="1"/>
</dbReference>
<keyword evidence="8" id="KW-1185">Reference proteome</keyword>
<accession>A0AAN7QA14</accession>
<organism evidence="7 8">
    <name type="scientific">Trapa incisa</name>
    <dbReference type="NCBI Taxonomy" id="236973"/>
    <lineage>
        <taxon>Eukaryota</taxon>
        <taxon>Viridiplantae</taxon>
        <taxon>Streptophyta</taxon>
        <taxon>Embryophyta</taxon>
        <taxon>Tracheophyta</taxon>
        <taxon>Spermatophyta</taxon>
        <taxon>Magnoliopsida</taxon>
        <taxon>eudicotyledons</taxon>
        <taxon>Gunneridae</taxon>
        <taxon>Pentapetalae</taxon>
        <taxon>rosids</taxon>
        <taxon>malvids</taxon>
        <taxon>Myrtales</taxon>
        <taxon>Lythraceae</taxon>
        <taxon>Trapa</taxon>
    </lineage>
</organism>
<evidence type="ECO:0000313" key="8">
    <source>
        <dbReference type="Proteomes" id="UP001345219"/>
    </source>
</evidence>
<keyword evidence="4" id="KW-0539">Nucleus</keyword>
<dbReference type="CDD" id="cd00167">
    <property type="entry name" value="SANT"/>
    <property type="match status" value="1"/>
</dbReference>
<keyword evidence="2" id="KW-0805">Transcription regulation</keyword>
<proteinExistence type="predicted"/>
<dbReference type="GO" id="GO:0005634">
    <property type="term" value="C:nucleus"/>
    <property type="evidence" value="ECO:0007669"/>
    <property type="project" value="UniProtKB-SubCell"/>
</dbReference>
<comment type="caution">
    <text evidence="7">The sequence shown here is derived from an EMBL/GenBank/DDBJ whole genome shotgun (WGS) entry which is preliminary data.</text>
</comment>
<evidence type="ECO:0000259" key="5">
    <source>
        <dbReference type="PROSITE" id="PS50090"/>
    </source>
</evidence>
<dbReference type="PANTHER" id="PTHR45614">
    <property type="entry name" value="MYB PROTEIN-RELATED"/>
    <property type="match status" value="1"/>
</dbReference>
<dbReference type="EMBL" id="JAXIOK010000009">
    <property type="protein sequence ID" value="KAK4762197.1"/>
    <property type="molecule type" value="Genomic_DNA"/>
</dbReference>
<comment type="subcellular location">
    <subcellularLocation>
        <location evidence="1">Nucleus</location>
    </subcellularLocation>
</comment>
<dbReference type="PROSITE" id="PS51294">
    <property type="entry name" value="HTH_MYB"/>
    <property type="match status" value="1"/>
</dbReference>
<dbReference type="SUPFAM" id="SSF46689">
    <property type="entry name" value="Homeodomain-like"/>
    <property type="match status" value="1"/>
</dbReference>
<evidence type="ECO:0000259" key="6">
    <source>
        <dbReference type="PROSITE" id="PS51294"/>
    </source>
</evidence>
<dbReference type="InterPro" id="IPR009057">
    <property type="entry name" value="Homeodomain-like_sf"/>
</dbReference>
<dbReference type="GO" id="GO:0000978">
    <property type="term" value="F:RNA polymerase II cis-regulatory region sequence-specific DNA binding"/>
    <property type="evidence" value="ECO:0007669"/>
    <property type="project" value="TreeGrafter"/>
</dbReference>
<feature type="domain" description="Myb-like" evidence="5">
    <location>
        <begin position="58"/>
        <end position="108"/>
    </location>
</feature>